<reference evidence="2 3" key="2">
    <citation type="submission" date="2019-09" db="EMBL/GenBank/DDBJ databases">
        <authorList>
            <person name="Jin C."/>
        </authorList>
    </citation>
    <scope>NUCLEOTIDE SEQUENCE [LARGE SCALE GENOMIC DNA]</scope>
    <source>
        <strain evidence="2 3">BN140078</strain>
    </source>
</reference>
<proteinExistence type="predicted"/>
<sequence length="130" mass="14692">MKRFILLLSIIALAFTLYAGKSNLHPGNDEESRKKITNEILNNLVSEKYDDVRKDFHSSLKAGLPAEKIAEVWKSTIDVNGPFEKVLSTTMATVQGFNQVKLRCKFKNENATLEATFTEDDRVIGLYIKP</sequence>
<evidence type="ECO:0000313" key="3">
    <source>
        <dbReference type="Proteomes" id="UP000324611"/>
    </source>
</evidence>
<gene>
    <name evidence="2" type="ORF">F0L74_21675</name>
</gene>
<evidence type="ECO:0000259" key="1">
    <source>
        <dbReference type="Pfam" id="PF13026"/>
    </source>
</evidence>
<dbReference type="EMBL" id="VUOC01000004">
    <property type="protein sequence ID" value="KAA2238827.1"/>
    <property type="molecule type" value="Genomic_DNA"/>
</dbReference>
<keyword evidence="3" id="KW-1185">Reference proteome</keyword>
<dbReference type="Gene3D" id="3.10.450.590">
    <property type="match status" value="1"/>
</dbReference>
<feature type="domain" description="DUF3887" evidence="1">
    <location>
        <begin position="39"/>
        <end position="126"/>
    </location>
</feature>
<dbReference type="InterPro" id="IPR024981">
    <property type="entry name" value="DUF3887"/>
</dbReference>
<dbReference type="Pfam" id="PF13026">
    <property type="entry name" value="DUF3887"/>
    <property type="match status" value="1"/>
</dbReference>
<name>A0A5B2VKP5_9BACT</name>
<dbReference type="RefSeq" id="WP_149840006.1">
    <property type="nucleotide sequence ID" value="NZ_VUOC01000004.1"/>
</dbReference>
<reference evidence="2 3" key="1">
    <citation type="submission" date="2019-09" db="EMBL/GenBank/DDBJ databases">
        <title>Chitinophaga ginsengihumi sp. nov., isolated from soil of ginseng rhizosphere.</title>
        <authorList>
            <person name="Lee J."/>
        </authorList>
    </citation>
    <scope>NUCLEOTIDE SEQUENCE [LARGE SCALE GENOMIC DNA]</scope>
    <source>
        <strain evidence="2 3">BN140078</strain>
    </source>
</reference>
<comment type="caution">
    <text evidence="2">The sequence shown here is derived from an EMBL/GenBank/DDBJ whole genome shotgun (WGS) entry which is preliminary data.</text>
</comment>
<dbReference type="Proteomes" id="UP000324611">
    <property type="component" value="Unassembled WGS sequence"/>
</dbReference>
<accession>A0A5B2VKP5</accession>
<dbReference type="AlphaFoldDB" id="A0A5B2VKP5"/>
<protein>
    <submittedName>
        <fullName evidence="2">DUF3887 domain-containing protein</fullName>
    </submittedName>
</protein>
<organism evidence="2 3">
    <name type="scientific">Chitinophaga agrisoli</name>
    <dbReference type="NCBI Taxonomy" id="2607653"/>
    <lineage>
        <taxon>Bacteria</taxon>
        <taxon>Pseudomonadati</taxon>
        <taxon>Bacteroidota</taxon>
        <taxon>Chitinophagia</taxon>
        <taxon>Chitinophagales</taxon>
        <taxon>Chitinophagaceae</taxon>
        <taxon>Chitinophaga</taxon>
    </lineage>
</organism>
<evidence type="ECO:0000313" key="2">
    <source>
        <dbReference type="EMBL" id="KAA2238827.1"/>
    </source>
</evidence>